<reference evidence="1 2" key="1">
    <citation type="submission" date="2014-09" db="EMBL/GenBank/DDBJ databases">
        <authorList>
            <person name="Magalhaes I.L.F."/>
            <person name="Oliveira U."/>
            <person name="Santos F.R."/>
            <person name="Vidigal T.H.D.A."/>
            <person name="Brescovit A.D."/>
            <person name="Santos A.J."/>
        </authorList>
    </citation>
    <scope>NUCLEOTIDE SEQUENCE [LARGE SCALE GENOMIC DNA]</scope>
</reference>
<dbReference type="EMBL" id="CCYA01000221">
    <property type="protein sequence ID" value="CEH13471.1"/>
    <property type="molecule type" value="Genomic_DNA"/>
</dbReference>
<organism evidence="1 2">
    <name type="scientific">Ceraceosorus bombacis</name>
    <dbReference type="NCBI Taxonomy" id="401625"/>
    <lineage>
        <taxon>Eukaryota</taxon>
        <taxon>Fungi</taxon>
        <taxon>Dikarya</taxon>
        <taxon>Basidiomycota</taxon>
        <taxon>Ustilaginomycotina</taxon>
        <taxon>Exobasidiomycetes</taxon>
        <taxon>Ceraceosorales</taxon>
        <taxon>Ceraceosoraceae</taxon>
        <taxon>Ceraceosorus</taxon>
    </lineage>
</organism>
<sequence>MLVEHSTEFFECVSAKFVQGCFDTDGARSGPELVPASRQDSSLHVVPDFVAKRMFPFGSLRGACVHFN</sequence>
<name>A0A0P1BDK7_9BASI</name>
<accession>A0A0P1BDK7</accession>
<dbReference type="AlphaFoldDB" id="A0A0P1BDK7"/>
<protein>
    <submittedName>
        <fullName evidence="1">Uncharacterized protein</fullName>
    </submittedName>
</protein>
<keyword evidence="2" id="KW-1185">Reference proteome</keyword>
<proteinExistence type="predicted"/>
<evidence type="ECO:0000313" key="2">
    <source>
        <dbReference type="Proteomes" id="UP000054845"/>
    </source>
</evidence>
<dbReference type="Proteomes" id="UP000054845">
    <property type="component" value="Unassembled WGS sequence"/>
</dbReference>
<evidence type="ECO:0000313" key="1">
    <source>
        <dbReference type="EMBL" id="CEH13471.1"/>
    </source>
</evidence>